<keyword evidence="1" id="KW-0195">Cyclin</keyword>
<proteinExistence type="predicted"/>
<gene>
    <name evidence="3" type="ORF">SCF082_LOCUS46620</name>
</gene>
<comment type="caution">
    <text evidence="3">The sequence shown here is derived from an EMBL/GenBank/DDBJ whole genome shotgun (WGS) entry which is preliminary data.</text>
</comment>
<keyword evidence="4" id="KW-1185">Reference proteome</keyword>
<dbReference type="EMBL" id="CAXAMM010041462">
    <property type="protein sequence ID" value="CAK9099535.1"/>
    <property type="molecule type" value="Genomic_DNA"/>
</dbReference>
<dbReference type="PROSITE" id="PS00292">
    <property type="entry name" value="CYCLINS"/>
    <property type="match status" value="1"/>
</dbReference>
<protein>
    <submittedName>
        <fullName evidence="3">Cyclin-A2-1</fullName>
    </submittedName>
</protein>
<sequence>MPQVMDDITNIAGGGAKKQSRQKLEFEGKENQVPTAPIQKDLDSCGQGAADQASAPKQQQPAKHEVTTRRVVETGEPKSEKVWELMRDASRDLVECWAKSAKGTFHPWMQNSLAKLGRLAGPLGPRLQSGLQRGPPGMPPPPPPVPDWADLNILRPSATLHACHDPDLTALELQELTHDNLMLGHCHQQMEQLRPDAEEVHECLTAEERQRSLLWLSQVCTLHALDDCVFHDSVMLLDRYVAHSQDRSLLEDELCRFMALFGIARKVQGAAGGGSNYAPGYLTRNLGPEKFARVLAAELEVLKVGDDGGPYGFGLPGELRVLA</sequence>
<evidence type="ECO:0000313" key="3">
    <source>
        <dbReference type="EMBL" id="CAK9099535.1"/>
    </source>
</evidence>
<dbReference type="InterPro" id="IPR048258">
    <property type="entry name" value="Cyclins_cyclin-box"/>
</dbReference>
<reference evidence="3 4" key="1">
    <citation type="submission" date="2024-02" db="EMBL/GenBank/DDBJ databases">
        <authorList>
            <person name="Chen Y."/>
            <person name="Shah S."/>
            <person name="Dougan E. K."/>
            <person name="Thang M."/>
            <person name="Chan C."/>
        </authorList>
    </citation>
    <scope>NUCLEOTIDE SEQUENCE [LARGE SCALE GENOMIC DNA]</scope>
</reference>
<evidence type="ECO:0000256" key="1">
    <source>
        <dbReference type="ARBA" id="ARBA00023127"/>
    </source>
</evidence>
<accession>A0ABP0RJ47</accession>
<name>A0ABP0RJ47_9DINO</name>
<dbReference type="Proteomes" id="UP001642464">
    <property type="component" value="Unassembled WGS sequence"/>
</dbReference>
<organism evidence="3 4">
    <name type="scientific">Durusdinium trenchii</name>
    <dbReference type="NCBI Taxonomy" id="1381693"/>
    <lineage>
        <taxon>Eukaryota</taxon>
        <taxon>Sar</taxon>
        <taxon>Alveolata</taxon>
        <taxon>Dinophyceae</taxon>
        <taxon>Suessiales</taxon>
        <taxon>Symbiodiniaceae</taxon>
        <taxon>Durusdinium</taxon>
    </lineage>
</organism>
<evidence type="ECO:0000313" key="4">
    <source>
        <dbReference type="Proteomes" id="UP001642464"/>
    </source>
</evidence>
<feature type="compositionally biased region" description="Low complexity" evidence="2">
    <location>
        <begin position="49"/>
        <end position="61"/>
    </location>
</feature>
<feature type="region of interest" description="Disordered" evidence="2">
    <location>
        <begin position="1"/>
        <end position="69"/>
    </location>
</feature>
<evidence type="ECO:0000256" key="2">
    <source>
        <dbReference type="SAM" id="MobiDB-lite"/>
    </source>
</evidence>